<accession>A0A7Y9K0S2</accession>
<dbReference type="Proteomes" id="UP000517753">
    <property type="component" value="Unassembled WGS sequence"/>
</dbReference>
<dbReference type="AlphaFoldDB" id="A0A7Y9K0S2"/>
<protein>
    <submittedName>
        <fullName evidence="1">Uncharacterized protein</fullName>
    </submittedName>
</protein>
<proteinExistence type="predicted"/>
<organism evidence="1 2">
    <name type="scientific">Sphingomonas melonis</name>
    <dbReference type="NCBI Taxonomy" id="152682"/>
    <lineage>
        <taxon>Bacteria</taxon>
        <taxon>Pseudomonadati</taxon>
        <taxon>Pseudomonadota</taxon>
        <taxon>Alphaproteobacteria</taxon>
        <taxon>Sphingomonadales</taxon>
        <taxon>Sphingomonadaceae</taxon>
        <taxon>Sphingomonas</taxon>
    </lineage>
</organism>
<evidence type="ECO:0000313" key="1">
    <source>
        <dbReference type="EMBL" id="NYD89196.1"/>
    </source>
</evidence>
<evidence type="ECO:0000313" key="2">
    <source>
        <dbReference type="Proteomes" id="UP000517753"/>
    </source>
</evidence>
<sequence>MKKFTLADLGRASKVTAAQVMGSVPERDSAILRYII</sequence>
<name>A0A7Y9K0S2_9SPHN</name>
<reference evidence="1 2" key="1">
    <citation type="submission" date="2020-07" db="EMBL/GenBank/DDBJ databases">
        <authorList>
            <person name="Partida-Martinez L."/>
            <person name="Huntemann M."/>
            <person name="Clum A."/>
            <person name="Wang J."/>
            <person name="Palaniappan K."/>
            <person name="Ritter S."/>
            <person name="Chen I.-M."/>
            <person name="Stamatis D."/>
            <person name="Reddy T."/>
            <person name="O'Malley R."/>
            <person name="Daum C."/>
            <person name="Shapiro N."/>
            <person name="Ivanova N."/>
            <person name="Kyrpides N."/>
            <person name="Woyke T."/>
        </authorList>
    </citation>
    <scope>NUCLEOTIDE SEQUENCE [LARGE SCALE GENOMIC DNA]</scope>
    <source>
        <strain evidence="1 2">AS2.3</strain>
    </source>
</reference>
<gene>
    <name evidence="1" type="ORF">HD841_000965</name>
</gene>
<dbReference type="EMBL" id="JACCBY010000001">
    <property type="protein sequence ID" value="NYD89196.1"/>
    <property type="molecule type" value="Genomic_DNA"/>
</dbReference>
<reference evidence="1 2" key="2">
    <citation type="submission" date="2020-08" db="EMBL/GenBank/DDBJ databases">
        <title>The Agave Microbiome: Exploring the role of microbial communities in plant adaptations to desert environments.</title>
        <authorList>
            <person name="Partida-Martinez L.P."/>
        </authorList>
    </citation>
    <scope>NUCLEOTIDE SEQUENCE [LARGE SCALE GENOMIC DNA]</scope>
    <source>
        <strain evidence="1 2">AS2.3</strain>
    </source>
</reference>
<comment type="caution">
    <text evidence="1">The sequence shown here is derived from an EMBL/GenBank/DDBJ whole genome shotgun (WGS) entry which is preliminary data.</text>
</comment>
<keyword evidence="2" id="KW-1185">Reference proteome</keyword>